<name>A0A9P0P9P6_ACAOB</name>
<keyword evidence="2" id="KW-1185">Reference proteome</keyword>
<organism evidence="1 2">
    <name type="scientific">Acanthoscelides obtectus</name>
    <name type="common">Bean weevil</name>
    <name type="synonym">Bruchus obtectus</name>
    <dbReference type="NCBI Taxonomy" id="200917"/>
    <lineage>
        <taxon>Eukaryota</taxon>
        <taxon>Metazoa</taxon>
        <taxon>Ecdysozoa</taxon>
        <taxon>Arthropoda</taxon>
        <taxon>Hexapoda</taxon>
        <taxon>Insecta</taxon>
        <taxon>Pterygota</taxon>
        <taxon>Neoptera</taxon>
        <taxon>Endopterygota</taxon>
        <taxon>Coleoptera</taxon>
        <taxon>Polyphaga</taxon>
        <taxon>Cucujiformia</taxon>
        <taxon>Chrysomeloidea</taxon>
        <taxon>Chrysomelidae</taxon>
        <taxon>Bruchinae</taxon>
        <taxon>Bruchini</taxon>
        <taxon>Acanthoscelides</taxon>
    </lineage>
</organism>
<reference evidence="1" key="1">
    <citation type="submission" date="2022-03" db="EMBL/GenBank/DDBJ databases">
        <authorList>
            <person name="Sayadi A."/>
        </authorList>
    </citation>
    <scope>NUCLEOTIDE SEQUENCE</scope>
</reference>
<proteinExistence type="predicted"/>
<evidence type="ECO:0000313" key="1">
    <source>
        <dbReference type="EMBL" id="CAH1971082.1"/>
    </source>
</evidence>
<dbReference type="AlphaFoldDB" id="A0A9P0P9P6"/>
<dbReference type="EMBL" id="CAKOFQ010006781">
    <property type="protein sequence ID" value="CAH1971082.1"/>
    <property type="molecule type" value="Genomic_DNA"/>
</dbReference>
<sequence>MWQIIKPKKRKAVAKMSKANNNSVKYYTRQVIRVVYGIVELMFHKLFGLIYGKGQCMPPITDLILLDSATTLAFKIRTRKLRANQTLRTQIIWDAMTKTRNEKCIK</sequence>
<dbReference type="Proteomes" id="UP001152888">
    <property type="component" value="Unassembled WGS sequence"/>
</dbReference>
<dbReference type="OrthoDB" id="6428749at2759"/>
<accession>A0A9P0P9P6</accession>
<evidence type="ECO:0000313" key="2">
    <source>
        <dbReference type="Proteomes" id="UP001152888"/>
    </source>
</evidence>
<gene>
    <name evidence="1" type="ORF">ACAOBT_LOCUS9258</name>
</gene>
<protein>
    <submittedName>
        <fullName evidence="1">Uncharacterized protein</fullName>
    </submittedName>
</protein>
<comment type="caution">
    <text evidence="1">The sequence shown here is derived from an EMBL/GenBank/DDBJ whole genome shotgun (WGS) entry which is preliminary data.</text>
</comment>